<dbReference type="AlphaFoldDB" id="A0A177EIN0"/>
<dbReference type="Pfam" id="PF00096">
    <property type="entry name" value="zf-C2H2"/>
    <property type="match status" value="5"/>
</dbReference>
<keyword evidence="4" id="KW-0862">Zinc</keyword>
<dbReference type="Gene3D" id="3.30.160.60">
    <property type="entry name" value="Classic Zinc Finger"/>
    <property type="match status" value="3"/>
</dbReference>
<evidence type="ECO:0000313" key="9">
    <source>
        <dbReference type="Proteomes" id="UP000185944"/>
    </source>
</evidence>
<feature type="region of interest" description="Disordered" evidence="6">
    <location>
        <begin position="173"/>
        <end position="192"/>
    </location>
</feature>
<name>A0A177EIN0_9MICR</name>
<comment type="caution">
    <text evidence="8">The sequence shown here is derived from an EMBL/GenBank/DDBJ whole genome shotgun (WGS) entry which is preliminary data.</text>
</comment>
<dbReference type="InterPro" id="IPR036236">
    <property type="entry name" value="Znf_C2H2_sf"/>
</dbReference>
<feature type="compositionally biased region" description="Polar residues" evidence="6">
    <location>
        <begin position="183"/>
        <end position="192"/>
    </location>
</feature>
<dbReference type="PANTHER" id="PTHR24379">
    <property type="entry name" value="KRAB AND ZINC FINGER DOMAIN-CONTAINING"/>
    <property type="match status" value="1"/>
</dbReference>
<dbReference type="PROSITE" id="PS50157">
    <property type="entry name" value="ZINC_FINGER_C2H2_2"/>
    <property type="match status" value="5"/>
</dbReference>
<dbReference type="OrthoDB" id="8922241at2759"/>
<dbReference type="GO" id="GO:0008270">
    <property type="term" value="F:zinc ion binding"/>
    <property type="evidence" value="ECO:0007669"/>
    <property type="project" value="UniProtKB-KW"/>
</dbReference>
<evidence type="ECO:0000256" key="5">
    <source>
        <dbReference type="PROSITE-ProRule" id="PRU00042"/>
    </source>
</evidence>
<dbReference type="SUPFAM" id="SSF57667">
    <property type="entry name" value="beta-beta-alpha zinc fingers"/>
    <property type="match status" value="2"/>
</dbReference>
<evidence type="ECO:0000256" key="6">
    <source>
        <dbReference type="SAM" id="MobiDB-lite"/>
    </source>
</evidence>
<dbReference type="Proteomes" id="UP000185944">
    <property type="component" value="Unassembled WGS sequence"/>
</dbReference>
<gene>
    <name evidence="8" type="ORF">NEDG_01819</name>
</gene>
<dbReference type="GeneID" id="93648169"/>
<feature type="domain" description="C2H2-type" evidence="7">
    <location>
        <begin position="152"/>
        <end position="179"/>
    </location>
</feature>
<dbReference type="VEuPathDB" id="MicrosporidiaDB:NEDG_01819"/>
<organism evidence="8 9">
    <name type="scientific">Nematocida displodere</name>
    <dbReference type="NCBI Taxonomy" id="1805483"/>
    <lineage>
        <taxon>Eukaryota</taxon>
        <taxon>Fungi</taxon>
        <taxon>Fungi incertae sedis</taxon>
        <taxon>Microsporidia</taxon>
        <taxon>Nematocida</taxon>
    </lineage>
</organism>
<dbReference type="SMART" id="SM00355">
    <property type="entry name" value="ZnF_C2H2"/>
    <property type="match status" value="5"/>
</dbReference>
<evidence type="ECO:0000256" key="2">
    <source>
        <dbReference type="ARBA" id="ARBA00022737"/>
    </source>
</evidence>
<dbReference type="InterPro" id="IPR013087">
    <property type="entry name" value="Znf_C2H2_type"/>
</dbReference>
<reference evidence="8 9" key="1">
    <citation type="submission" date="2016-02" db="EMBL/GenBank/DDBJ databases">
        <title>Discovery of a natural microsporidian pathogen with a broad tissue tropism in Caenorhabditis elegans.</title>
        <authorList>
            <person name="Luallen R.J."/>
            <person name="Reinke A.W."/>
            <person name="Tong L."/>
            <person name="Botts M.R."/>
            <person name="Felix M.-A."/>
            <person name="Troemel E.R."/>
        </authorList>
    </citation>
    <scope>NUCLEOTIDE SEQUENCE [LARGE SCALE GENOMIC DNA]</scope>
    <source>
        <strain evidence="8 9">JUm2807</strain>
    </source>
</reference>
<feature type="domain" description="C2H2-type" evidence="7">
    <location>
        <begin position="124"/>
        <end position="152"/>
    </location>
</feature>
<keyword evidence="2" id="KW-0677">Repeat</keyword>
<accession>A0A177EIN0</accession>
<dbReference type="EMBL" id="LTDL01000019">
    <property type="protein sequence ID" value="OAG31341.1"/>
    <property type="molecule type" value="Genomic_DNA"/>
</dbReference>
<feature type="domain" description="C2H2-type" evidence="7">
    <location>
        <begin position="89"/>
        <end position="116"/>
    </location>
</feature>
<sequence>MPKYSCGFADCRKTFPKPSLLELHENTHEDVRPFKCPLCEKAYFKKAHLAVHHQRHHTSAPPAYVCGCGKGLLSKESLARHGDVCGRVFACSFCPKTFVRAHWYVRHVDMHTAPTPKKTTPPKHSCTYCHKFFRAKKNLAAHVLGTHGNHSHACTLCEKKYAYPHSLKKHILTHTPNPDKPRQTLTHPNLNI</sequence>
<dbReference type="STRING" id="1805483.A0A177EIN0"/>
<proteinExistence type="predicted"/>
<evidence type="ECO:0000256" key="3">
    <source>
        <dbReference type="ARBA" id="ARBA00022771"/>
    </source>
</evidence>
<keyword evidence="3 5" id="KW-0863">Zinc-finger</keyword>
<dbReference type="PANTHER" id="PTHR24379:SF121">
    <property type="entry name" value="C2H2-TYPE DOMAIN-CONTAINING PROTEIN"/>
    <property type="match status" value="1"/>
</dbReference>
<protein>
    <recommendedName>
        <fullName evidence="7">C2H2-type domain-containing protein</fullName>
    </recommendedName>
</protein>
<feature type="domain" description="C2H2-type" evidence="7">
    <location>
        <begin position="4"/>
        <end position="33"/>
    </location>
</feature>
<evidence type="ECO:0000256" key="1">
    <source>
        <dbReference type="ARBA" id="ARBA00022723"/>
    </source>
</evidence>
<evidence type="ECO:0000256" key="4">
    <source>
        <dbReference type="ARBA" id="ARBA00022833"/>
    </source>
</evidence>
<dbReference type="RefSeq" id="XP_067545037.1">
    <property type="nucleotide sequence ID" value="XM_067689237.1"/>
</dbReference>
<dbReference type="PROSITE" id="PS00028">
    <property type="entry name" value="ZINC_FINGER_C2H2_1"/>
    <property type="match status" value="4"/>
</dbReference>
<evidence type="ECO:0000313" key="8">
    <source>
        <dbReference type="EMBL" id="OAG31341.1"/>
    </source>
</evidence>
<keyword evidence="9" id="KW-1185">Reference proteome</keyword>
<feature type="domain" description="C2H2-type" evidence="7">
    <location>
        <begin position="34"/>
        <end position="62"/>
    </location>
</feature>
<keyword evidence="1" id="KW-0479">Metal-binding</keyword>
<evidence type="ECO:0000259" key="7">
    <source>
        <dbReference type="PROSITE" id="PS50157"/>
    </source>
</evidence>